<feature type="transmembrane region" description="Helical" evidence="1">
    <location>
        <begin position="253"/>
        <end position="277"/>
    </location>
</feature>
<protein>
    <submittedName>
        <fullName evidence="2">Uncharacterized protein</fullName>
    </submittedName>
</protein>
<sequence>HQWRGIVCRHHQNGVAVRLQTLAGVLLSPHVIMLGVLLSLSELLSKKGYWVATPSAELSAWVEVEYREGAIGSDLPSSSRLVYSQSSCSLGRLVYGLIGIQGKQGFPTQTDNFRAPLRSRDIQSGEWRESYFRRSVVAPFRAQRFLFRGRLVLYWVSRVCDCGGLFGFALLAIGVCGVCYYRRVAQRKHGVIVDFVTVCVADFEFNFGRESFVGIVIGFRSLVVVGVVVFLFLSVTHSGFGSRFAEHITVGVLFGYFLPGSCAVVWYSHGIVFDLWVLVFQRLRCFGVVTG</sequence>
<evidence type="ECO:0000313" key="3">
    <source>
        <dbReference type="Proteomes" id="UP000541444"/>
    </source>
</evidence>
<keyword evidence="1" id="KW-1133">Transmembrane helix</keyword>
<reference evidence="2 3" key="1">
    <citation type="journal article" date="2020" name="IScience">
        <title>Genome Sequencing of the Endangered Kingdonia uniflora (Circaeasteraceae, Ranunculales) Reveals Potential Mechanisms of Evolutionary Specialization.</title>
        <authorList>
            <person name="Sun Y."/>
            <person name="Deng T."/>
            <person name="Zhang A."/>
            <person name="Moore M.J."/>
            <person name="Landis J.B."/>
            <person name="Lin N."/>
            <person name="Zhang H."/>
            <person name="Zhang X."/>
            <person name="Huang J."/>
            <person name="Zhang X."/>
            <person name="Sun H."/>
            <person name="Wang H."/>
        </authorList>
    </citation>
    <scope>NUCLEOTIDE SEQUENCE [LARGE SCALE GENOMIC DNA]</scope>
    <source>
        <strain evidence="2">TB1705</strain>
        <tissue evidence="2">Leaf</tissue>
    </source>
</reference>
<accession>A0A7J7P2N6</accession>
<gene>
    <name evidence="2" type="ORF">GIB67_021791</name>
</gene>
<feature type="transmembrane region" description="Helical" evidence="1">
    <location>
        <begin position="212"/>
        <end position="233"/>
    </location>
</feature>
<dbReference type="AlphaFoldDB" id="A0A7J7P2N6"/>
<keyword evidence="3" id="KW-1185">Reference proteome</keyword>
<keyword evidence="1" id="KW-0472">Membrane</keyword>
<keyword evidence="1" id="KW-0812">Transmembrane</keyword>
<feature type="non-terminal residue" evidence="2">
    <location>
        <position position="1"/>
    </location>
</feature>
<dbReference type="Proteomes" id="UP000541444">
    <property type="component" value="Unassembled WGS sequence"/>
</dbReference>
<name>A0A7J7P2N6_9MAGN</name>
<evidence type="ECO:0000313" key="2">
    <source>
        <dbReference type="EMBL" id="KAF6173695.1"/>
    </source>
</evidence>
<dbReference type="EMBL" id="JACGCM010000331">
    <property type="protein sequence ID" value="KAF6173695.1"/>
    <property type="molecule type" value="Genomic_DNA"/>
</dbReference>
<comment type="caution">
    <text evidence="2">The sequence shown here is derived from an EMBL/GenBank/DDBJ whole genome shotgun (WGS) entry which is preliminary data.</text>
</comment>
<organism evidence="2 3">
    <name type="scientific">Kingdonia uniflora</name>
    <dbReference type="NCBI Taxonomy" id="39325"/>
    <lineage>
        <taxon>Eukaryota</taxon>
        <taxon>Viridiplantae</taxon>
        <taxon>Streptophyta</taxon>
        <taxon>Embryophyta</taxon>
        <taxon>Tracheophyta</taxon>
        <taxon>Spermatophyta</taxon>
        <taxon>Magnoliopsida</taxon>
        <taxon>Ranunculales</taxon>
        <taxon>Circaeasteraceae</taxon>
        <taxon>Kingdonia</taxon>
    </lineage>
</organism>
<feature type="transmembrane region" description="Helical" evidence="1">
    <location>
        <begin position="155"/>
        <end position="181"/>
    </location>
</feature>
<proteinExistence type="predicted"/>
<evidence type="ECO:0000256" key="1">
    <source>
        <dbReference type="SAM" id="Phobius"/>
    </source>
</evidence>